<keyword evidence="3" id="KW-0418">Kinase</keyword>
<protein>
    <submittedName>
        <fullName evidence="3">Histidine kinase</fullName>
    </submittedName>
</protein>
<evidence type="ECO:0000259" key="2">
    <source>
        <dbReference type="Pfam" id="PF06580"/>
    </source>
</evidence>
<dbReference type="EMBL" id="QVIA01000004">
    <property type="protein sequence ID" value="RGC34057.1"/>
    <property type="molecule type" value="Genomic_DNA"/>
</dbReference>
<dbReference type="PANTHER" id="PTHR34220:SF9">
    <property type="entry name" value="SIGNAL TRANSDUCTION HISTIDINE KINASE INTERNAL REGION DOMAIN-CONTAINING PROTEIN"/>
    <property type="match status" value="1"/>
</dbReference>
<keyword evidence="1" id="KW-0812">Transmembrane</keyword>
<dbReference type="GO" id="GO:0016020">
    <property type="term" value="C:membrane"/>
    <property type="evidence" value="ECO:0007669"/>
    <property type="project" value="InterPro"/>
</dbReference>
<dbReference type="InterPro" id="IPR050640">
    <property type="entry name" value="Bact_2-comp_sensor_kinase"/>
</dbReference>
<keyword evidence="1" id="KW-1133">Transmembrane helix</keyword>
<comment type="caution">
    <text evidence="3">The sequence shown here is derived from an EMBL/GenBank/DDBJ whole genome shotgun (WGS) entry which is preliminary data.</text>
</comment>
<evidence type="ECO:0000256" key="1">
    <source>
        <dbReference type="SAM" id="Phobius"/>
    </source>
</evidence>
<name>A0A3E2WZI0_9FIRM</name>
<proteinExistence type="predicted"/>
<evidence type="ECO:0000313" key="3">
    <source>
        <dbReference type="EMBL" id="RGC34057.1"/>
    </source>
</evidence>
<dbReference type="Proteomes" id="UP000261111">
    <property type="component" value="Unassembled WGS sequence"/>
</dbReference>
<organism evidence="3 4">
    <name type="scientific">Hungatella hathewayi</name>
    <dbReference type="NCBI Taxonomy" id="154046"/>
    <lineage>
        <taxon>Bacteria</taxon>
        <taxon>Bacillati</taxon>
        <taxon>Bacillota</taxon>
        <taxon>Clostridia</taxon>
        <taxon>Lachnospirales</taxon>
        <taxon>Lachnospiraceae</taxon>
        <taxon>Hungatella</taxon>
    </lineage>
</organism>
<reference evidence="3 4" key="1">
    <citation type="submission" date="2018-08" db="EMBL/GenBank/DDBJ databases">
        <title>A genome reference for cultivated species of the human gut microbiota.</title>
        <authorList>
            <person name="Zou Y."/>
            <person name="Xue W."/>
            <person name="Luo G."/>
        </authorList>
    </citation>
    <scope>NUCLEOTIDE SEQUENCE [LARGE SCALE GENOMIC DNA]</scope>
    <source>
        <strain evidence="3 4">AF19-21</strain>
    </source>
</reference>
<keyword evidence="1" id="KW-0472">Membrane</keyword>
<dbReference type="AlphaFoldDB" id="A0A3E2WZI0"/>
<gene>
    <name evidence="3" type="ORF">DWX41_04625</name>
</gene>
<sequence>MHYAIIIKNLEKEGWILKYYNKKGIQKILFSNILSTMLIILICTTAIFSVALYNNMKNNVIDSLQQTCSAVSKDIDLQLHQLDTVCINILYSNLIKNTFGEYSDTTSHSSYQNKQYESTLSGYLTSIRGVYSDIRQINLYSLNGGCYGTGNFIGYQDINASLQEWYLPTIEAGGSRYIPTAAKNALLSKSAGTNLDRYYLSLYRLYFDNYHQPQGIIEVAQYYDTLFERAYHLESSYNIKIMIYDSDGNLLFPIVQESTQPFPYFKFQTTDSNVIEESINGKNELMCFSNMEEMDFTVVAAIQKNELFAPIYTSLATVMLLLLAATLFCYKIALALSRRLSAPLTEMYHYLTNSEGINQQIELPLENSGVLEIDALKDSLKHFQKRQKETIDSMLLLKEQEVQSQMLALQSQMNPHFLYNSLSTINAMAEEGMNEEISVMCNNITEILRYISSNKKQVTSLEEELEHCTHYLQCLQLRIAMGPASSIRKSRNRCTISFKFSRTFFNGSAFFPIAVMHRPMIMATTTTDRMELLDENTEKILDGTAFTIVTRGLYPSMVTASVTISPGSFTSNQPILFTK</sequence>
<evidence type="ECO:0000313" key="4">
    <source>
        <dbReference type="Proteomes" id="UP000261111"/>
    </source>
</evidence>
<keyword evidence="3" id="KW-0808">Transferase</keyword>
<dbReference type="GO" id="GO:0000155">
    <property type="term" value="F:phosphorelay sensor kinase activity"/>
    <property type="evidence" value="ECO:0007669"/>
    <property type="project" value="InterPro"/>
</dbReference>
<feature type="transmembrane region" description="Helical" evidence="1">
    <location>
        <begin position="28"/>
        <end position="53"/>
    </location>
</feature>
<feature type="domain" description="Signal transduction histidine kinase internal region" evidence="2">
    <location>
        <begin position="405"/>
        <end position="479"/>
    </location>
</feature>
<feature type="transmembrane region" description="Helical" evidence="1">
    <location>
        <begin position="307"/>
        <end position="330"/>
    </location>
</feature>
<dbReference type="InterPro" id="IPR010559">
    <property type="entry name" value="Sig_transdc_His_kin_internal"/>
</dbReference>
<accession>A0A3E2WZI0</accession>
<dbReference type="Pfam" id="PF06580">
    <property type="entry name" value="His_kinase"/>
    <property type="match status" value="1"/>
</dbReference>
<dbReference type="PANTHER" id="PTHR34220">
    <property type="entry name" value="SENSOR HISTIDINE KINASE YPDA"/>
    <property type="match status" value="1"/>
</dbReference>